<feature type="compositionally biased region" description="Polar residues" evidence="3">
    <location>
        <begin position="1191"/>
        <end position="1207"/>
    </location>
</feature>
<dbReference type="InterPro" id="IPR021887">
    <property type="entry name" value="DAB2P_C"/>
</dbReference>
<feature type="compositionally biased region" description="Basic residues" evidence="3">
    <location>
        <begin position="313"/>
        <end position="324"/>
    </location>
</feature>
<keyword evidence="2" id="KW-0597">Phosphoprotein</keyword>
<feature type="domain" description="PH" evidence="4">
    <location>
        <begin position="392"/>
        <end position="426"/>
    </location>
</feature>
<organism evidence="7 8">
    <name type="scientific">Pogona vitticeps</name>
    <name type="common">central bearded dragon</name>
    <dbReference type="NCBI Taxonomy" id="103695"/>
    <lineage>
        <taxon>Eukaryota</taxon>
        <taxon>Metazoa</taxon>
        <taxon>Chordata</taxon>
        <taxon>Craniata</taxon>
        <taxon>Vertebrata</taxon>
        <taxon>Euteleostomi</taxon>
        <taxon>Lepidosauria</taxon>
        <taxon>Squamata</taxon>
        <taxon>Bifurcata</taxon>
        <taxon>Unidentata</taxon>
        <taxon>Episquamata</taxon>
        <taxon>Toxicofera</taxon>
        <taxon>Iguania</taxon>
        <taxon>Acrodonta</taxon>
        <taxon>Agamidae</taxon>
        <taxon>Amphibolurinae</taxon>
        <taxon>Pogona</taxon>
    </lineage>
</organism>
<gene>
    <name evidence="8" type="primary">RASAL2</name>
</gene>
<dbReference type="InterPro" id="IPR023152">
    <property type="entry name" value="RasGAP_CS"/>
</dbReference>
<dbReference type="InterPro" id="IPR000008">
    <property type="entry name" value="C2_dom"/>
</dbReference>
<evidence type="ECO:0000256" key="2">
    <source>
        <dbReference type="ARBA" id="ARBA00022553"/>
    </source>
</evidence>
<dbReference type="InterPro" id="IPR008936">
    <property type="entry name" value="Rho_GTPase_activation_prot"/>
</dbReference>
<feature type="region of interest" description="Disordered" evidence="3">
    <location>
        <begin position="1040"/>
        <end position="1123"/>
    </location>
</feature>
<dbReference type="SMART" id="SM00239">
    <property type="entry name" value="C2"/>
    <property type="match status" value="1"/>
</dbReference>
<dbReference type="SUPFAM" id="SSF50729">
    <property type="entry name" value="PH domain-like"/>
    <property type="match status" value="1"/>
</dbReference>
<feature type="domain" description="Ras-GAP" evidence="6">
    <location>
        <begin position="595"/>
        <end position="787"/>
    </location>
</feature>
<dbReference type="PROSITE" id="PS50003">
    <property type="entry name" value="PH_DOMAIN"/>
    <property type="match status" value="1"/>
</dbReference>
<dbReference type="Gene3D" id="2.60.40.150">
    <property type="entry name" value="C2 domain"/>
    <property type="match status" value="1"/>
</dbReference>
<feature type="compositionally biased region" description="Polar residues" evidence="3">
    <location>
        <begin position="285"/>
        <end position="304"/>
    </location>
</feature>
<dbReference type="InterPro" id="IPR001936">
    <property type="entry name" value="RasGAP_dom"/>
</dbReference>
<dbReference type="Pfam" id="PF12004">
    <property type="entry name" value="DAB2P_C"/>
    <property type="match status" value="1"/>
</dbReference>
<proteinExistence type="predicted"/>
<keyword evidence="1" id="KW-0343">GTPase activation</keyword>
<dbReference type="InterPro" id="IPR039360">
    <property type="entry name" value="Ras_GTPase"/>
</dbReference>
<evidence type="ECO:0000259" key="4">
    <source>
        <dbReference type="PROSITE" id="PS50003"/>
    </source>
</evidence>
<protein>
    <submittedName>
        <fullName evidence="8">Ras GTPase-activating protein nGAP isoform X1</fullName>
    </submittedName>
</protein>
<sequence length="1393" mass="158038">MNMFKKHFSPFPALFQRSVSEQDDDSARRASLKDYHWYHQKRKNMYEEVSSDPGKLLRNYQWQTHSRLHWMVTKRADGPKGYEQSLRMHTLIADNHQEDPEMKGAMPATRPCRVPFYRSLSEPAPHWRERSRKPFLQSEVDEQDSYFIRGFFSTISSSFSKVLHRKGEQSTTVTNKIMESDQMDFRADVKGPPTHRLSCGQSHNSETIVWETKYSILTDSQLVLLNKEKEMAAEGGQEQVPEPNKGRCLRRTVSVPSEGQFPDYPPEVATKLEVPAERSPRRRSISGTSTSDKANPMDASNTSPFKVPGFFSKRLKGSIKRTKSQSKLDRNTSFRLPSLRPADDRSRGLPKLKESRSHESLLSPGSAVETLDLAREERVFVKPLHSSILGQDFCFEVTYSSGSKCFSCSSAAERDKWMENLRRAIQPNKDNCRRAENVLRLWIIEAKDLAPKKKYFCELCLDDTLFARTTSKTKADNIFWGEHFEFCGLPSIHSITVHIYKDVEKKKKKDKNNYVGLVNIPIASVTGRQFVEKWYPISTPTPSKVKAGGPSIRIKSRYQTITILPMEQYKEFAEFVTNSYTVLCSVLEPVISVRNKEEMACALVHILQSTGRAKDFLTDLVMSEVDRCGEHDVLIFRENTLATKAIEEYLKLVGQKYLQDALGEFIKALYESDENCEVDPSKSSPSELADHQANLKMCCELAFCKIINSYCVFPRELKEVFASWKHQCLNRGKQDISERLISASLFLRFLCPAIMSPSLFNLMQEYPDDRTSRTLTLIAKVIQNLANFTRFGNKEEYITFMNDFLEHEWGGMKRFLAEISNVDTISNTPGFEGYIDLGREIAVLHSLLWEVVCQLDKGENSFLQATVEKLGPLPRILTDITKATTNPTPIQQQLRRLGDHNSSPNVSLSSGLQKIFEDSTDSELRLKSPAQENDAYFKGKLLLIQQSSSRSVTYSDKGDETNLPNVRSISLMDLQDPYVIQCDSGSMMHDAPVCLTGSQLSVTQVANIKQLLSTPQSAPQVRRPLHSALNQSGSLQPLSFQNPVYHLNNPPQQMPKVSMDSSLENLSVTSSRSQNSEDLKLSGPSNSSMEDFTKRSTQSEEFPRKSSLLPIALPRQNSTGQPQIRKIDQAGLGARIKAPQSLPHSASLRSTGSMSVASATMAAEPLQNGSRSQQQSSSSRESPVPKVRAIQRQQAPQIHSPVGSATMSPVERTAAWILNNGQYEEEEEDAEQNQEEAKHAEKYEQEITKLKDRLKVSSRRLEEYEQRLLVQEQQMQKLLMEYKARLEDSEERLRRQQEEKDSQMKSIISRLMAVEEELKKDHAEMQAVIDTKQKIIDAQEKRILSLDSANTRLMSALTQVKEHYSMQARNGISPTNPTKLSITENGEFKNSSC</sequence>
<dbReference type="InterPro" id="IPR011993">
    <property type="entry name" value="PH-like_dom_sf"/>
</dbReference>
<evidence type="ECO:0000259" key="5">
    <source>
        <dbReference type="PROSITE" id="PS50004"/>
    </source>
</evidence>
<feature type="region of interest" description="Disordered" evidence="3">
    <location>
        <begin position="255"/>
        <end position="363"/>
    </location>
</feature>
<evidence type="ECO:0000256" key="3">
    <source>
        <dbReference type="SAM" id="MobiDB-lite"/>
    </source>
</evidence>
<accession>A0ABM5G9E6</accession>
<evidence type="ECO:0000259" key="6">
    <source>
        <dbReference type="PROSITE" id="PS50018"/>
    </source>
</evidence>
<dbReference type="RefSeq" id="XP_072854282.1">
    <property type="nucleotide sequence ID" value="XM_072998181.1"/>
</dbReference>
<dbReference type="PROSITE" id="PS00509">
    <property type="entry name" value="RAS_GTPASE_ACTIV_1"/>
    <property type="match status" value="1"/>
</dbReference>
<dbReference type="SUPFAM" id="SSF49562">
    <property type="entry name" value="C2 domain (Calcium/lipid-binding domain, CaLB)"/>
    <property type="match status" value="1"/>
</dbReference>
<dbReference type="Proteomes" id="UP001652642">
    <property type="component" value="Chromosome 4"/>
</dbReference>
<dbReference type="Pfam" id="PF00616">
    <property type="entry name" value="RasGAP"/>
    <property type="match status" value="2"/>
</dbReference>
<dbReference type="Pfam" id="PF25321">
    <property type="entry name" value="PH_RASGAP"/>
    <property type="match status" value="1"/>
</dbReference>
<feature type="compositionally biased region" description="Basic and acidic residues" evidence="3">
    <location>
        <begin position="1091"/>
        <end position="1104"/>
    </location>
</feature>
<dbReference type="Gene3D" id="1.10.506.10">
    <property type="entry name" value="GTPase Activation - p120gap, domain 1"/>
    <property type="match status" value="2"/>
</dbReference>
<feature type="compositionally biased region" description="Acidic residues" evidence="3">
    <location>
        <begin position="1223"/>
        <end position="1234"/>
    </location>
</feature>
<dbReference type="Gene3D" id="2.30.29.30">
    <property type="entry name" value="Pleckstrin-homology domain (PH domain)/Phosphotyrosine-binding domain (PTB)"/>
    <property type="match status" value="1"/>
</dbReference>
<evidence type="ECO:0000313" key="7">
    <source>
        <dbReference type="Proteomes" id="UP001652642"/>
    </source>
</evidence>
<feature type="region of interest" description="Disordered" evidence="3">
    <location>
        <begin position="1138"/>
        <end position="1207"/>
    </location>
</feature>
<dbReference type="InterPro" id="IPR035892">
    <property type="entry name" value="C2_domain_sf"/>
</dbReference>
<feature type="region of interest" description="Disordered" evidence="3">
    <location>
        <begin position="1223"/>
        <end position="1242"/>
    </location>
</feature>
<dbReference type="InterPro" id="IPR001849">
    <property type="entry name" value="PH_domain"/>
</dbReference>
<dbReference type="SMART" id="SM00233">
    <property type="entry name" value="PH"/>
    <property type="match status" value="1"/>
</dbReference>
<dbReference type="SMART" id="SM00323">
    <property type="entry name" value="RasGAP"/>
    <property type="match status" value="1"/>
</dbReference>
<dbReference type="PROSITE" id="PS50018">
    <property type="entry name" value="RAS_GTPASE_ACTIV_2"/>
    <property type="match status" value="1"/>
</dbReference>
<dbReference type="PROSITE" id="PS50004">
    <property type="entry name" value="C2"/>
    <property type="match status" value="1"/>
</dbReference>
<dbReference type="GeneID" id="110090559"/>
<name>A0ABM5G9E6_9SAUR</name>
<evidence type="ECO:0000313" key="8">
    <source>
        <dbReference type="RefSeq" id="XP_072854282.1"/>
    </source>
</evidence>
<dbReference type="Pfam" id="PF00168">
    <property type="entry name" value="C2"/>
    <property type="match status" value="1"/>
</dbReference>
<feature type="compositionally biased region" description="Low complexity" evidence="3">
    <location>
        <begin position="1170"/>
        <end position="1182"/>
    </location>
</feature>
<feature type="region of interest" description="Disordered" evidence="3">
    <location>
        <begin position="1369"/>
        <end position="1393"/>
    </location>
</feature>
<feature type="compositionally biased region" description="Polar residues" evidence="3">
    <location>
        <begin position="1059"/>
        <end position="1074"/>
    </location>
</feature>
<dbReference type="CDD" id="cd05136">
    <property type="entry name" value="RasGAP_DAB2IP"/>
    <property type="match status" value="1"/>
</dbReference>
<dbReference type="PANTHER" id="PTHR10194:SF52">
    <property type="entry name" value="RAS GTPASE-ACTIVATING PROTEIN NGAP"/>
    <property type="match status" value="1"/>
</dbReference>
<feature type="domain" description="C2" evidence="5">
    <location>
        <begin position="417"/>
        <end position="535"/>
    </location>
</feature>
<feature type="compositionally biased region" description="Basic and acidic residues" evidence="3">
    <location>
        <begin position="341"/>
        <end position="359"/>
    </location>
</feature>
<reference evidence="8" key="1">
    <citation type="submission" date="2025-08" db="UniProtKB">
        <authorList>
            <consortium name="RefSeq"/>
        </authorList>
    </citation>
    <scope>IDENTIFICATION</scope>
</reference>
<evidence type="ECO:0000256" key="1">
    <source>
        <dbReference type="ARBA" id="ARBA00022468"/>
    </source>
</evidence>
<keyword evidence="7" id="KW-1185">Reference proteome</keyword>
<dbReference type="InterPro" id="IPR057606">
    <property type="entry name" value="SynGAP1-like_PH"/>
</dbReference>
<dbReference type="SUPFAM" id="SSF48350">
    <property type="entry name" value="GTPase activation domain, GAP"/>
    <property type="match status" value="1"/>
</dbReference>
<dbReference type="CDD" id="cd04013">
    <property type="entry name" value="C2_SynGAP_like"/>
    <property type="match status" value="1"/>
</dbReference>
<feature type="compositionally biased region" description="Polar residues" evidence="3">
    <location>
        <begin position="1142"/>
        <end position="1158"/>
    </location>
</feature>
<dbReference type="PANTHER" id="PTHR10194">
    <property type="entry name" value="RAS GTPASE-ACTIVATING PROTEINS"/>
    <property type="match status" value="1"/>
</dbReference>